<feature type="domain" description="Glucosamine/galactosamine-6-phosphate isomerase" evidence="3">
    <location>
        <begin position="13"/>
        <end position="252"/>
    </location>
</feature>
<dbReference type="EMBL" id="CP009313">
    <property type="protein sequence ID" value="AJE39093.1"/>
    <property type="molecule type" value="Genomic_DNA"/>
</dbReference>
<gene>
    <name evidence="5" type="ORF">CP978_03255</name>
    <name evidence="4" type="ORF">SNOD_02860</name>
</gene>
<dbReference type="GO" id="GO:0006043">
    <property type="term" value="P:glucosamine catabolic process"/>
    <property type="evidence" value="ECO:0007669"/>
    <property type="project" value="TreeGrafter"/>
</dbReference>
<evidence type="ECO:0000256" key="1">
    <source>
        <dbReference type="ARBA" id="ARBA00022801"/>
    </source>
</evidence>
<evidence type="ECO:0000313" key="7">
    <source>
        <dbReference type="Proteomes" id="UP000325763"/>
    </source>
</evidence>
<protein>
    <recommendedName>
        <fullName evidence="3">Glucosamine/galactosamine-6-phosphate isomerase domain-containing protein</fullName>
    </recommendedName>
</protein>
<dbReference type="GO" id="GO:0005975">
    <property type="term" value="P:carbohydrate metabolic process"/>
    <property type="evidence" value="ECO:0007669"/>
    <property type="project" value="InterPro"/>
</dbReference>
<evidence type="ECO:0000313" key="4">
    <source>
        <dbReference type="EMBL" id="AJE39093.1"/>
    </source>
</evidence>
<dbReference type="InterPro" id="IPR006148">
    <property type="entry name" value="Glc/Gal-6P_isomerase"/>
</dbReference>
<evidence type="ECO:0000259" key="3">
    <source>
        <dbReference type="Pfam" id="PF01182"/>
    </source>
</evidence>
<dbReference type="KEGG" id="snq:CP978_03255"/>
<dbReference type="PANTHER" id="PTHR11280:SF5">
    <property type="entry name" value="GLUCOSAMINE-6-PHOSPHATE ISOMERASE"/>
    <property type="match status" value="1"/>
</dbReference>
<organism evidence="4 6">
    <name type="scientific">Streptomyces nodosus</name>
    <dbReference type="NCBI Taxonomy" id="40318"/>
    <lineage>
        <taxon>Bacteria</taxon>
        <taxon>Bacillati</taxon>
        <taxon>Actinomycetota</taxon>
        <taxon>Actinomycetes</taxon>
        <taxon>Kitasatosporales</taxon>
        <taxon>Streptomycetaceae</taxon>
        <taxon>Streptomyces</taxon>
    </lineage>
</organism>
<dbReference type="Pfam" id="PF01182">
    <property type="entry name" value="Glucosamine_iso"/>
    <property type="match status" value="1"/>
</dbReference>
<dbReference type="STRING" id="40318.SNOD_02860"/>
<keyword evidence="2" id="KW-0119">Carbohydrate metabolism</keyword>
<dbReference type="GO" id="GO:0042802">
    <property type="term" value="F:identical protein binding"/>
    <property type="evidence" value="ECO:0007669"/>
    <property type="project" value="TreeGrafter"/>
</dbReference>
<dbReference type="InterPro" id="IPR004547">
    <property type="entry name" value="Glucosamine6P_isomerase"/>
</dbReference>
<reference evidence="6" key="1">
    <citation type="submission" date="2014-09" db="EMBL/GenBank/DDBJ databases">
        <title>Sequence of the Streptomyces nodosus genome.</title>
        <authorList>
            <person name="Sweeney P."/>
            <person name="Stephens N."/>
            <person name="Murphy C."/>
            <person name="Caffrey P."/>
        </authorList>
    </citation>
    <scope>NUCLEOTIDE SEQUENCE [LARGE SCALE GENOMIC DNA]</scope>
    <source>
        <strain evidence="6">ATCC 14899</strain>
    </source>
</reference>
<dbReference type="GO" id="GO:0019262">
    <property type="term" value="P:N-acetylneuraminate catabolic process"/>
    <property type="evidence" value="ECO:0007669"/>
    <property type="project" value="TreeGrafter"/>
</dbReference>
<keyword evidence="1" id="KW-0378">Hydrolase</keyword>
<proteinExistence type="predicted"/>
<reference evidence="4 6" key="2">
    <citation type="journal article" date="2016" name="Appl. Microbiol. Biotechnol.">
        <title>Exploiting the genome sequence of Streptomyces nodosus for enhanced antibiotic production.</title>
        <authorList>
            <person name="Sweeney P."/>
            <person name="Murphy C.D."/>
            <person name="Caffrey P."/>
        </authorList>
    </citation>
    <scope>NUCLEOTIDE SEQUENCE [LARGE SCALE GENOMIC DNA]</scope>
    <source>
        <strain evidence="4 6">ATCC 14899</strain>
    </source>
</reference>
<dbReference type="InterPro" id="IPR037171">
    <property type="entry name" value="NagB/RpiA_transferase-like"/>
</dbReference>
<dbReference type="GO" id="GO:0005737">
    <property type="term" value="C:cytoplasm"/>
    <property type="evidence" value="ECO:0007669"/>
    <property type="project" value="TreeGrafter"/>
</dbReference>
<accession>A0A0B5D769</accession>
<dbReference type="SUPFAM" id="SSF100950">
    <property type="entry name" value="NagB/RpiA/CoA transferase-like"/>
    <property type="match status" value="1"/>
</dbReference>
<dbReference type="EMBL" id="CP023747">
    <property type="protein sequence ID" value="QEV37686.1"/>
    <property type="molecule type" value="Genomic_DNA"/>
</dbReference>
<dbReference type="AlphaFoldDB" id="A0A0B5D769"/>
<dbReference type="PANTHER" id="PTHR11280">
    <property type="entry name" value="GLUCOSAMINE-6-PHOSPHATE ISOMERASE"/>
    <property type="match status" value="1"/>
</dbReference>
<keyword evidence="6" id="KW-1185">Reference proteome</keyword>
<evidence type="ECO:0000313" key="6">
    <source>
        <dbReference type="Proteomes" id="UP000031526"/>
    </source>
</evidence>
<dbReference type="GO" id="GO:0006046">
    <property type="term" value="P:N-acetylglucosamine catabolic process"/>
    <property type="evidence" value="ECO:0007669"/>
    <property type="project" value="TreeGrafter"/>
</dbReference>
<dbReference type="Proteomes" id="UP000031526">
    <property type="component" value="Chromosome"/>
</dbReference>
<dbReference type="Gene3D" id="3.40.50.1360">
    <property type="match status" value="1"/>
</dbReference>
<dbReference type="HOGENOM" id="CLU_1030236_0_0_11"/>
<dbReference type="Proteomes" id="UP000325763">
    <property type="component" value="Chromosome"/>
</dbReference>
<evidence type="ECO:0000256" key="2">
    <source>
        <dbReference type="ARBA" id="ARBA00023277"/>
    </source>
</evidence>
<reference evidence="5 7" key="3">
    <citation type="submission" date="2017-09" db="EMBL/GenBank/DDBJ databases">
        <title>Streptomyces genome completion.</title>
        <authorList>
            <person name="Lee N."/>
            <person name="Cho B.-K."/>
        </authorList>
    </citation>
    <scope>NUCLEOTIDE SEQUENCE [LARGE SCALE GENOMIC DNA]</scope>
    <source>
        <strain evidence="5 7">ATCC 14899</strain>
    </source>
</reference>
<evidence type="ECO:0000313" key="5">
    <source>
        <dbReference type="EMBL" id="QEV37686.1"/>
    </source>
</evidence>
<dbReference type="GO" id="GO:0004342">
    <property type="term" value="F:glucosamine-6-phosphate deaminase activity"/>
    <property type="evidence" value="ECO:0007669"/>
    <property type="project" value="InterPro"/>
</dbReference>
<sequence>MSAPLPPRVFDSPALLGAELAREIADGIAEAAGAGWRYVLGCPGGRSPKPVYEALAELTAERRLDLRHVVIAMMDEYVLPDPDAPGGFHDVDHGAHNSCHRFAAEEIVAPLDAAAGPGRGIPADAVWFPDPADPEAHERRLVDCGGVDLFILACGASDGHIAFNPPGTDRHSTSRIVELADTTRVDNMGTFPGFASLDEVPRHGVTVGVETIVAHSRRAVMIVHGAHKREAVRRLTAAHGYDPAWPATLVTECADAALYVDRASVGEDAA</sequence>
<name>A0A0B5D769_9ACTN</name>
<dbReference type="RefSeq" id="WP_043437337.1">
    <property type="nucleotide sequence ID" value="NZ_CP009313.1"/>
</dbReference>
<dbReference type="OrthoDB" id="9791139at2"/>